<comment type="caution">
    <text evidence="3">The sequence shown here is derived from an EMBL/GenBank/DDBJ whole genome shotgun (WGS) entry which is preliminary data.</text>
</comment>
<feature type="region of interest" description="Disordered" evidence="2">
    <location>
        <begin position="343"/>
        <end position="367"/>
    </location>
</feature>
<sequence>MGLAICQHPLASVGIYGVGHSVDRTPVPGHVRVKSTISRLKEDGNQIWESLQAEQSKSQQLEEKIKILAQDWAILQSEKIHLEQQAKIMQQNLDSRDLCQASDSTTQQTSDSEHHDTDSEVKATSLRQQIQEMEQEHKITEALLKTEMNTQKAEHALAAERKEIANLWQKKLAQEEVKRCVKDIREINEINDNTQSALKTQIAVQKKKAQENWIVACALERTLGLEWKEMAKLSKKKAAQINYERRVKELKVKEVLRSHKQKAKTIEEQHQKAELSYKAEIDHLKNKLLDNLMKHRKACSSEHALAVRKKEIKHFCKRLDQASSKPADLQAQAELQADLQTLSMPTPSCSHRETPPAENGEPPVHAFTLPTIVV</sequence>
<evidence type="ECO:0000256" key="2">
    <source>
        <dbReference type="SAM" id="MobiDB-lite"/>
    </source>
</evidence>
<reference evidence="3" key="1">
    <citation type="journal article" date="2023" name="Science">
        <title>Genome structures resolve the early diversification of teleost fishes.</title>
        <authorList>
            <person name="Parey E."/>
            <person name="Louis A."/>
            <person name="Montfort J."/>
            <person name="Bouchez O."/>
            <person name="Roques C."/>
            <person name="Iampietro C."/>
            <person name="Lluch J."/>
            <person name="Castinel A."/>
            <person name="Donnadieu C."/>
            <person name="Desvignes T."/>
            <person name="Floi Bucao C."/>
            <person name="Jouanno E."/>
            <person name="Wen M."/>
            <person name="Mejri S."/>
            <person name="Dirks R."/>
            <person name="Jansen H."/>
            <person name="Henkel C."/>
            <person name="Chen W.J."/>
            <person name="Zahm M."/>
            <person name="Cabau C."/>
            <person name="Klopp C."/>
            <person name="Thompson A.W."/>
            <person name="Robinson-Rechavi M."/>
            <person name="Braasch I."/>
            <person name="Lecointre G."/>
            <person name="Bobe J."/>
            <person name="Postlethwait J.H."/>
            <person name="Berthelot C."/>
            <person name="Roest Crollius H."/>
            <person name="Guiguen Y."/>
        </authorList>
    </citation>
    <scope>NUCLEOTIDE SEQUENCE</scope>
    <source>
        <tissue evidence="3">Blood</tissue>
    </source>
</reference>
<evidence type="ECO:0000313" key="3">
    <source>
        <dbReference type="EMBL" id="KAJ8404493.1"/>
    </source>
</evidence>
<dbReference type="AlphaFoldDB" id="A0AAD7SLL5"/>
<gene>
    <name evidence="3" type="ORF">AAFF_G00337600</name>
</gene>
<keyword evidence="4" id="KW-1185">Reference proteome</keyword>
<proteinExistence type="predicted"/>
<evidence type="ECO:0000313" key="4">
    <source>
        <dbReference type="Proteomes" id="UP001221898"/>
    </source>
</evidence>
<name>A0AAD7SLL5_9TELE</name>
<dbReference type="Proteomes" id="UP001221898">
    <property type="component" value="Unassembled WGS sequence"/>
</dbReference>
<feature type="region of interest" description="Disordered" evidence="2">
    <location>
        <begin position="99"/>
        <end position="123"/>
    </location>
</feature>
<organism evidence="3 4">
    <name type="scientific">Aldrovandia affinis</name>
    <dbReference type="NCBI Taxonomy" id="143900"/>
    <lineage>
        <taxon>Eukaryota</taxon>
        <taxon>Metazoa</taxon>
        <taxon>Chordata</taxon>
        <taxon>Craniata</taxon>
        <taxon>Vertebrata</taxon>
        <taxon>Euteleostomi</taxon>
        <taxon>Actinopterygii</taxon>
        <taxon>Neopterygii</taxon>
        <taxon>Teleostei</taxon>
        <taxon>Notacanthiformes</taxon>
        <taxon>Halosauridae</taxon>
        <taxon>Aldrovandia</taxon>
    </lineage>
</organism>
<protein>
    <submittedName>
        <fullName evidence="3">Uncharacterized protein</fullName>
    </submittedName>
</protein>
<feature type="compositionally biased region" description="Basic and acidic residues" evidence="2">
    <location>
        <begin position="111"/>
        <end position="121"/>
    </location>
</feature>
<accession>A0AAD7SLL5</accession>
<feature type="coiled-coil region" evidence="1">
    <location>
        <begin position="123"/>
        <end position="150"/>
    </location>
</feature>
<keyword evidence="1" id="KW-0175">Coiled coil</keyword>
<evidence type="ECO:0000256" key="1">
    <source>
        <dbReference type="SAM" id="Coils"/>
    </source>
</evidence>
<dbReference type="EMBL" id="JAINUG010000053">
    <property type="protein sequence ID" value="KAJ8404493.1"/>
    <property type="molecule type" value="Genomic_DNA"/>
</dbReference>